<keyword evidence="1" id="KW-1133">Transmembrane helix</keyword>
<feature type="transmembrane region" description="Helical" evidence="1">
    <location>
        <begin position="202"/>
        <end position="228"/>
    </location>
</feature>
<reference evidence="3" key="1">
    <citation type="submission" date="2018-05" db="EMBL/GenBank/DDBJ databases">
        <authorList>
            <person name="Lanie J.A."/>
            <person name="Ng W.-L."/>
            <person name="Kazmierczak K.M."/>
            <person name="Andrzejewski T.M."/>
            <person name="Davidsen T.M."/>
            <person name="Wayne K.J."/>
            <person name="Tettelin H."/>
            <person name="Glass J.I."/>
            <person name="Rusch D."/>
            <person name="Podicherti R."/>
            <person name="Tsui H.-C.T."/>
            <person name="Winkler M.E."/>
        </authorList>
    </citation>
    <scope>NUCLEOTIDE SEQUENCE</scope>
</reference>
<dbReference type="PANTHER" id="PTHR43849:SF2">
    <property type="entry name" value="BLL3936 PROTEIN"/>
    <property type="match status" value="1"/>
</dbReference>
<feature type="transmembrane region" description="Helical" evidence="1">
    <location>
        <begin position="345"/>
        <end position="365"/>
    </location>
</feature>
<feature type="transmembrane region" description="Helical" evidence="1">
    <location>
        <begin position="12"/>
        <end position="33"/>
    </location>
</feature>
<keyword evidence="1" id="KW-0812">Transmembrane</keyword>
<organism evidence="3">
    <name type="scientific">marine metagenome</name>
    <dbReference type="NCBI Taxonomy" id="408172"/>
    <lineage>
        <taxon>unclassified sequences</taxon>
        <taxon>metagenomes</taxon>
        <taxon>ecological metagenomes</taxon>
    </lineage>
</organism>
<sequence length="381" mass="41058">RHRQEAISSRFRHSLDFCFLLLALAGGGFVIFFHDRILGYTLFGFLDRPGIIASSLLVISLLVAIRRVTGWVLPAIILFFICVTMFQQFLPGVLQGIGFPIEQLLFSVYVGDAGIFGRPLDVAANIVIVYLIFGALMHRCGASHWFMDMALALTGWSRGGPAKAAVLASAMFGSISGSPSGNSATTGVFTIPLMKRIGYTGAFAAAVEAVASSGGMILPPVMGAIAFLMAEWINVPYVEIVFAAAIPAVLYFFIVFFSVHLQAKKDGVAPLSASELPSFKAVFIQGWYYLVPMLGLFYFLIVAALPPGIAGVYACLFVLGASFLSKDRSNWLLPRLFLQALEEGVTRWVVIAVITGGVGMMIGAIELSGVGLKFSRFIIDL</sequence>
<feature type="transmembrane region" description="Helical" evidence="1">
    <location>
        <begin position="122"/>
        <end position="141"/>
    </location>
</feature>
<feature type="transmembrane region" description="Helical" evidence="1">
    <location>
        <begin position="45"/>
        <end position="64"/>
    </location>
</feature>
<dbReference type="PANTHER" id="PTHR43849">
    <property type="entry name" value="BLL3936 PROTEIN"/>
    <property type="match status" value="1"/>
</dbReference>
<proteinExistence type="predicted"/>
<feature type="transmembrane region" description="Helical" evidence="1">
    <location>
        <begin position="307"/>
        <end position="324"/>
    </location>
</feature>
<dbReference type="EMBL" id="UINC01094650">
    <property type="protein sequence ID" value="SVC50067.1"/>
    <property type="molecule type" value="Genomic_DNA"/>
</dbReference>
<feature type="transmembrane region" description="Helical" evidence="1">
    <location>
        <begin position="282"/>
        <end position="301"/>
    </location>
</feature>
<protein>
    <recommendedName>
        <fullName evidence="2">TRAP C4-dicarboxylate transport system permease DctM subunit domain-containing protein</fullName>
    </recommendedName>
</protein>
<dbReference type="AlphaFoldDB" id="A0A382MQJ8"/>
<evidence type="ECO:0000256" key="1">
    <source>
        <dbReference type="SAM" id="Phobius"/>
    </source>
</evidence>
<feature type="transmembrane region" description="Helical" evidence="1">
    <location>
        <begin position="71"/>
        <end position="90"/>
    </location>
</feature>
<gene>
    <name evidence="3" type="ORF">METZ01_LOCUS302921</name>
</gene>
<accession>A0A382MQJ8</accession>
<feature type="non-terminal residue" evidence="3">
    <location>
        <position position="1"/>
    </location>
</feature>
<dbReference type="NCBIfam" id="TIGR02123">
    <property type="entry name" value="TRAP_fused"/>
    <property type="match status" value="1"/>
</dbReference>
<feature type="non-terminal residue" evidence="3">
    <location>
        <position position="381"/>
    </location>
</feature>
<dbReference type="InterPro" id="IPR011853">
    <property type="entry name" value="TRAP_DctM-Dct_fused"/>
</dbReference>
<feature type="transmembrane region" description="Helical" evidence="1">
    <location>
        <begin position="240"/>
        <end position="261"/>
    </location>
</feature>
<evidence type="ECO:0000259" key="2">
    <source>
        <dbReference type="Pfam" id="PF06808"/>
    </source>
</evidence>
<dbReference type="InterPro" id="IPR010656">
    <property type="entry name" value="DctM"/>
</dbReference>
<dbReference type="Pfam" id="PF06808">
    <property type="entry name" value="DctM"/>
    <property type="match status" value="1"/>
</dbReference>
<feature type="domain" description="TRAP C4-dicarboxylate transport system permease DctM subunit" evidence="2">
    <location>
        <begin position="57"/>
        <end position="380"/>
    </location>
</feature>
<keyword evidence="1" id="KW-0472">Membrane</keyword>
<name>A0A382MQJ8_9ZZZZ</name>
<evidence type="ECO:0000313" key="3">
    <source>
        <dbReference type="EMBL" id="SVC50067.1"/>
    </source>
</evidence>